<organism evidence="1 2">
    <name type="scientific">Candidatus Collierbacteria bacterium GW2011_GWB2_44_22</name>
    <dbReference type="NCBI Taxonomy" id="1618387"/>
    <lineage>
        <taxon>Bacteria</taxon>
        <taxon>Candidatus Collieribacteriota</taxon>
    </lineage>
</organism>
<proteinExistence type="predicted"/>
<dbReference type="AlphaFoldDB" id="A0A0G1HV57"/>
<name>A0A0G1HV57_9BACT</name>
<comment type="caution">
    <text evidence="1">The sequence shown here is derived from an EMBL/GenBank/DDBJ whole genome shotgun (WGS) entry which is preliminary data.</text>
</comment>
<reference evidence="1 2" key="1">
    <citation type="journal article" date="2015" name="Nature">
        <title>rRNA introns, odd ribosomes, and small enigmatic genomes across a large radiation of phyla.</title>
        <authorList>
            <person name="Brown C.T."/>
            <person name="Hug L.A."/>
            <person name="Thomas B.C."/>
            <person name="Sharon I."/>
            <person name="Castelle C.J."/>
            <person name="Singh A."/>
            <person name="Wilkins M.J."/>
            <person name="Williams K.H."/>
            <person name="Banfield J.F."/>
        </authorList>
    </citation>
    <scope>NUCLEOTIDE SEQUENCE [LARGE SCALE GENOMIC DNA]</scope>
</reference>
<gene>
    <name evidence="1" type="ORF">UW44_C0019G0005</name>
</gene>
<protein>
    <submittedName>
        <fullName evidence="1">Uncharacterized protein</fullName>
    </submittedName>
</protein>
<dbReference type="STRING" id="1618387.UW44_C0019G0005"/>
<sequence length="151" mass="17808">MGTIERGSRKPEASRECFTHIGNWKTPYGLIYGEFEDKEQPGVEFFGQFKDMVREVDTLERIKPRSKWEGAVEYKGMVLYITHRINELGSDMQDDYEIVEGEDVLDNLKDLVHRARLKPFWIEIQNNWINIMYSRGKKKYMTQIVALEEPA</sequence>
<evidence type="ECO:0000313" key="2">
    <source>
        <dbReference type="Proteomes" id="UP000034006"/>
    </source>
</evidence>
<dbReference type="Proteomes" id="UP000034006">
    <property type="component" value="Unassembled WGS sequence"/>
</dbReference>
<evidence type="ECO:0000313" key="1">
    <source>
        <dbReference type="EMBL" id="KKT51006.1"/>
    </source>
</evidence>
<dbReference type="EMBL" id="LCIH01000019">
    <property type="protein sequence ID" value="KKT51006.1"/>
    <property type="molecule type" value="Genomic_DNA"/>
</dbReference>
<accession>A0A0G1HV57</accession>